<dbReference type="GO" id="GO:0101005">
    <property type="term" value="F:deubiquitinase activity"/>
    <property type="evidence" value="ECO:0007669"/>
    <property type="project" value="TreeGrafter"/>
</dbReference>
<dbReference type="RefSeq" id="XP_013339867.1">
    <property type="nucleotide sequence ID" value="XM_013484413.1"/>
</dbReference>
<dbReference type="InterPro" id="IPR042266">
    <property type="entry name" value="PPPDE_sf"/>
</dbReference>
<dbReference type="InterPro" id="IPR008580">
    <property type="entry name" value="PPPDE_dom"/>
</dbReference>
<evidence type="ECO:0000313" key="7">
    <source>
        <dbReference type="Proteomes" id="UP000030641"/>
    </source>
</evidence>
<dbReference type="AlphaFoldDB" id="A0A074YWY3"/>
<feature type="region of interest" description="Disordered" evidence="4">
    <location>
        <begin position="170"/>
        <end position="248"/>
    </location>
</feature>
<dbReference type="OrthoDB" id="412286at2759"/>
<keyword evidence="3" id="KW-0378">Hydrolase</keyword>
<dbReference type="InParanoid" id="A0A074YWY3"/>
<evidence type="ECO:0000313" key="6">
    <source>
        <dbReference type="EMBL" id="KEQ91391.1"/>
    </source>
</evidence>
<dbReference type="PROSITE" id="PS51858">
    <property type="entry name" value="PPPDE"/>
    <property type="match status" value="1"/>
</dbReference>
<reference evidence="6 7" key="1">
    <citation type="journal article" date="2014" name="BMC Genomics">
        <title>Genome sequencing of four Aureobasidium pullulans varieties: biotechnological potential, stress tolerance, and description of new species.</title>
        <authorList>
            <person name="Gostin Ar C."/>
            <person name="Ohm R.A."/>
            <person name="Kogej T."/>
            <person name="Sonjak S."/>
            <person name="Turk M."/>
            <person name="Zajc J."/>
            <person name="Zalar P."/>
            <person name="Grube M."/>
            <person name="Sun H."/>
            <person name="Han J."/>
            <person name="Sharma A."/>
            <person name="Chiniquy J."/>
            <person name="Ngan C.Y."/>
            <person name="Lipzen A."/>
            <person name="Barry K."/>
            <person name="Grigoriev I.V."/>
            <person name="Gunde-Cimerman N."/>
        </authorList>
    </citation>
    <scope>NUCLEOTIDE SEQUENCE [LARGE SCALE GENOMIC DNA]</scope>
    <source>
        <strain evidence="6 7">EXF-2481</strain>
    </source>
</reference>
<dbReference type="Pfam" id="PF05903">
    <property type="entry name" value="Peptidase_C97"/>
    <property type="match status" value="1"/>
</dbReference>
<dbReference type="GO" id="GO:0016579">
    <property type="term" value="P:protein deubiquitination"/>
    <property type="evidence" value="ECO:0007669"/>
    <property type="project" value="TreeGrafter"/>
</dbReference>
<dbReference type="Proteomes" id="UP000030641">
    <property type="component" value="Unassembled WGS sequence"/>
</dbReference>
<organism evidence="6 7">
    <name type="scientific">Aureobasidium subglaciale (strain EXF-2481)</name>
    <name type="common">Aureobasidium pullulans var. subglaciale</name>
    <dbReference type="NCBI Taxonomy" id="1043005"/>
    <lineage>
        <taxon>Eukaryota</taxon>
        <taxon>Fungi</taxon>
        <taxon>Dikarya</taxon>
        <taxon>Ascomycota</taxon>
        <taxon>Pezizomycotina</taxon>
        <taxon>Dothideomycetes</taxon>
        <taxon>Dothideomycetidae</taxon>
        <taxon>Dothideales</taxon>
        <taxon>Saccotheciaceae</taxon>
        <taxon>Aureobasidium</taxon>
    </lineage>
</organism>
<gene>
    <name evidence="6" type="ORF">AUEXF2481DRAFT_83204</name>
</gene>
<feature type="compositionally biased region" description="Acidic residues" evidence="4">
    <location>
        <begin position="179"/>
        <end position="194"/>
    </location>
</feature>
<feature type="compositionally biased region" description="Low complexity" evidence="4">
    <location>
        <begin position="12"/>
        <end position="21"/>
    </location>
</feature>
<proteinExistence type="inferred from homology"/>
<keyword evidence="7" id="KW-1185">Reference proteome</keyword>
<sequence length="248" mass="27837">MPASSSRHKRQSSSMYRPSTSSSLTKTEVKIHVYDLLPPGRLSSILWTIGGSLLHSGLVINEREYAYGGHDRKGVSGVYWTRPKLEPPGGTFRCEIIHGFTVLSQEEITEVINDTSSIFQGTKYNLLSNNCNHFSSYLCERLTGRPGPAWLNRAASVGLALPCVVPKEWITPPDHETADGELVDEEEEEHDDDERAAMLPRDKRRNRDQVSNQRITSRNKTPPPRLVLVKDTSGRDMPACERAPMPKR</sequence>
<dbReference type="STRING" id="1043005.A0A074YWY3"/>
<feature type="compositionally biased region" description="Basic residues" evidence="4">
    <location>
        <begin position="1"/>
        <end position="11"/>
    </location>
</feature>
<evidence type="ECO:0000259" key="5">
    <source>
        <dbReference type="PROSITE" id="PS51858"/>
    </source>
</evidence>
<evidence type="ECO:0000256" key="2">
    <source>
        <dbReference type="ARBA" id="ARBA00022670"/>
    </source>
</evidence>
<evidence type="ECO:0000256" key="3">
    <source>
        <dbReference type="ARBA" id="ARBA00022801"/>
    </source>
</evidence>
<comment type="similarity">
    <text evidence="1">Belongs to the DeSI family.</text>
</comment>
<accession>A0A074YWY3</accession>
<feature type="domain" description="PPPDE" evidence="5">
    <location>
        <begin position="27"/>
        <end position="169"/>
    </location>
</feature>
<evidence type="ECO:0000256" key="1">
    <source>
        <dbReference type="ARBA" id="ARBA00008140"/>
    </source>
</evidence>
<name>A0A074YWY3_AURSE</name>
<keyword evidence="2" id="KW-0645">Protease</keyword>
<dbReference type="PANTHER" id="PTHR12378:SF80">
    <property type="entry name" value="IP06716P-RELATED"/>
    <property type="match status" value="1"/>
</dbReference>
<dbReference type="GO" id="GO:0006508">
    <property type="term" value="P:proteolysis"/>
    <property type="evidence" value="ECO:0007669"/>
    <property type="project" value="UniProtKB-KW"/>
</dbReference>
<protein>
    <recommendedName>
        <fullName evidence="5">PPPDE domain-containing protein</fullName>
    </recommendedName>
</protein>
<dbReference type="HOGENOM" id="CLU_069001_2_0_1"/>
<evidence type="ECO:0000256" key="4">
    <source>
        <dbReference type="SAM" id="MobiDB-lite"/>
    </source>
</evidence>
<dbReference type="PANTHER" id="PTHR12378">
    <property type="entry name" value="DESUMOYLATING ISOPEPTIDASE"/>
    <property type="match status" value="1"/>
</dbReference>
<dbReference type="GeneID" id="25371745"/>
<feature type="compositionally biased region" description="Polar residues" evidence="4">
    <location>
        <begin position="209"/>
        <end position="220"/>
    </location>
</feature>
<dbReference type="SMART" id="SM01179">
    <property type="entry name" value="DUF862"/>
    <property type="match status" value="1"/>
</dbReference>
<dbReference type="Gene3D" id="3.90.1720.30">
    <property type="entry name" value="PPPDE domains"/>
    <property type="match status" value="1"/>
</dbReference>
<dbReference type="OMA" id="VYWTKPG"/>
<dbReference type="EMBL" id="KL584779">
    <property type="protein sequence ID" value="KEQ91391.1"/>
    <property type="molecule type" value="Genomic_DNA"/>
</dbReference>
<feature type="region of interest" description="Disordered" evidence="4">
    <location>
        <begin position="1"/>
        <end position="21"/>
    </location>
</feature>